<evidence type="ECO:0000313" key="3">
    <source>
        <dbReference type="Proteomes" id="UP001221208"/>
    </source>
</evidence>
<proteinExistence type="predicted"/>
<accession>A0ABT5K0A5</accession>
<dbReference type="InterPro" id="IPR007214">
    <property type="entry name" value="YbaK/aa-tRNA-synth-assoc-dom"/>
</dbReference>
<feature type="domain" description="YbaK/aminoacyl-tRNA synthetase-associated" evidence="1">
    <location>
        <begin position="48"/>
        <end position="167"/>
    </location>
</feature>
<protein>
    <submittedName>
        <fullName evidence="2">YbaK/EbsC family protein</fullName>
    </submittedName>
</protein>
<dbReference type="InterPro" id="IPR036754">
    <property type="entry name" value="YbaK/aa-tRNA-synt-asso_dom_sf"/>
</dbReference>
<dbReference type="Proteomes" id="UP001221208">
    <property type="component" value="Unassembled WGS sequence"/>
</dbReference>
<sequence length="179" mass="19572">MILSEIAQQFKFDVIPSAQHADHLPHTVASQLLEQEVVVFAVNDEDSDTAQFSERYGFSFDDCANTIVLRYKKDGAEHYAAVITLGSNRLDVNGAVKQCLGAQRLSFAKREVATEITGMEFGGITAFGLPGDMRILIDQAVMDRQYLVMGAGIRKTKIFLAPALLKRLPQAAVAPLTLA</sequence>
<dbReference type="PANTHER" id="PTHR30411">
    <property type="entry name" value="CYTOPLASMIC PROTEIN"/>
    <property type="match status" value="1"/>
</dbReference>
<evidence type="ECO:0000313" key="2">
    <source>
        <dbReference type="EMBL" id="MDC8758408.1"/>
    </source>
</evidence>
<reference evidence="2 3" key="1">
    <citation type="submission" date="2022-10" db="EMBL/GenBank/DDBJ databases">
        <title>Janthinobacterium sp. hw3 Genome sequencing.</title>
        <authorList>
            <person name="Park S."/>
        </authorList>
    </citation>
    <scope>NUCLEOTIDE SEQUENCE [LARGE SCALE GENOMIC DNA]</scope>
    <source>
        <strain evidence="3">hw3</strain>
    </source>
</reference>
<dbReference type="Gene3D" id="3.90.960.10">
    <property type="entry name" value="YbaK/aminoacyl-tRNA synthetase-associated domain"/>
    <property type="match status" value="1"/>
</dbReference>
<gene>
    <name evidence="2" type="ORF">OIK44_12505</name>
</gene>
<dbReference type="Pfam" id="PF04073">
    <property type="entry name" value="tRNA_edit"/>
    <property type="match status" value="1"/>
</dbReference>
<name>A0ABT5K0A5_9BURK</name>
<dbReference type="SUPFAM" id="SSF55826">
    <property type="entry name" value="YbaK/ProRS associated domain"/>
    <property type="match status" value="1"/>
</dbReference>
<keyword evidence="3" id="KW-1185">Reference proteome</keyword>
<dbReference type="CDD" id="cd04939">
    <property type="entry name" value="PA2301"/>
    <property type="match status" value="1"/>
</dbReference>
<evidence type="ECO:0000259" key="1">
    <source>
        <dbReference type="Pfam" id="PF04073"/>
    </source>
</evidence>
<dbReference type="RefSeq" id="WP_273671085.1">
    <property type="nucleotide sequence ID" value="NZ_JAQQXR010000004.1"/>
</dbReference>
<comment type="caution">
    <text evidence="2">The sequence shown here is derived from an EMBL/GenBank/DDBJ whole genome shotgun (WGS) entry which is preliminary data.</text>
</comment>
<organism evidence="2 3">
    <name type="scientific">Janthinobacterium fluminis</name>
    <dbReference type="NCBI Taxonomy" id="2987524"/>
    <lineage>
        <taxon>Bacteria</taxon>
        <taxon>Pseudomonadati</taxon>
        <taxon>Pseudomonadota</taxon>
        <taxon>Betaproteobacteria</taxon>
        <taxon>Burkholderiales</taxon>
        <taxon>Oxalobacteraceae</taxon>
        <taxon>Janthinobacterium</taxon>
    </lineage>
</organism>
<dbReference type="EMBL" id="JAQQXR010000004">
    <property type="protein sequence ID" value="MDC8758408.1"/>
    <property type="molecule type" value="Genomic_DNA"/>
</dbReference>
<dbReference type="PANTHER" id="PTHR30411:SF1">
    <property type="entry name" value="CYTOPLASMIC PROTEIN"/>
    <property type="match status" value="1"/>
</dbReference>